<dbReference type="Gene3D" id="3.40.190.10">
    <property type="entry name" value="Periplasmic binding protein-like II"/>
    <property type="match status" value="2"/>
</dbReference>
<name>A8QVU9_9SPIR</name>
<proteinExistence type="predicted"/>
<protein>
    <recommendedName>
        <fullName evidence="2">Solute-binding protein family 3/N-terminal domain-containing protein</fullName>
    </recommendedName>
</protein>
<dbReference type="CDD" id="cd13530">
    <property type="entry name" value="PBP2_peptides_like"/>
    <property type="match status" value="1"/>
</dbReference>
<dbReference type="InterPro" id="IPR001638">
    <property type="entry name" value="Solute-binding_3/MltF_N"/>
</dbReference>
<keyword evidence="1" id="KW-0732">Signal</keyword>
<dbReference type="Pfam" id="PF00497">
    <property type="entry name" value="SBP_bac_3"/>
    <property type="match status" value="1"/>
</dbReference>
<organism evidence="3">
    <name type="scientific">Treponema paraluiscuniculi</name>
    <dbReference type="NCBI Taxonomy" id="53435"/>
    <lineage>
        <taxon>Bacteria</taxon>
        <taxon>Pseudomonadati</taxon>
        <taxon>Spirochaetota</taxon>
        <taxon>Spirochaetia</taxon>
        <taxon>Spirochaetales</taxon>
        <taxon>Treponemataceae</taxon>
        <taxon>Treponema</taxon>
    </lineage>
</organism>
<dbReference type="EMBL" id="EF137742">
    <property type="protein sequence ID" value="ABO37073.1"/>
    <property type="molecule type" value="Genomic_DNA"/>
</dbReference>
<evidence type="ECO:0000259" key="2">
    <source>
        <dbReference type="SMART" id="SM00062"/>
    </source>
</evidence>
<dbReference type="PANTHER" id="PTHR35936">
    <property type="entry name" value="MEMBRANE-BOUND LYTIC MUREIN TRANSGLYCOSYLASE F"/>
    <property type="match status" value="1"/>
</dbReference>
<dbReference type="AlphaFoldDB" id="A8QVU9"/>
<sequence>MRFLHCAFFACVQGWGGCSGRVLLVQGCFTRRMRRSMRRACGVHLWWASVGAWHPWWMLPLSLPSLFLLRLFLLLRGVRCFCRRRGYDVELLAQVARRLHMDVQVKVVHWDEKERALHAGVIDCIADGFTHTADHARRFALTQPYVRDVRVFAVLRQAPYATVADLHGKRLGVHAVTDVEENDAYHALFGQVKTYAHYVQALTALSRAEVDVVALNLVTLCAVTPHLRRLYRILDEPIDTCEYVFAFRADARALRDMVVRTLSQLQREGFVSALSKRWFGSDMSIIDR</sequence>
<feature type="domain" description="Solute-binding protein family 3/N-terminal" evidence="2">
    <location>
        <begin position="77"/>
        <end position="282"/>
    </location>
</feature>
<evidence type="ECO:0000313" key="3">
    <source>
        <dbReference type="EMBL" id="ABO37073.1"/>
    </source>
</evidence>
<dbReference type="SUPFAM" id="SSF53850">
    <property type="entry name" value="Periplasmic binding protein-like II"/>
    <property type="match status" value="1"/>
</dbReference>
<dbReference type="PROSITE" id="PS51257">
    <property type="entry name" value="PROKAR_LIPOPROTEIN"/>
    <property type="match status" value="1"/>
</dbReference>
<evidence type="ECO:0000256" key="1">
    <source>
        <dbReference type="ARBA" id="ARBA00022729"/>
    </source>
</evidence>
<dbReference type="PANTHER" id="PTHR35936:SF34">
    <property type="entry name" value="ABC TRANSPORTER EXTRACELLULAR-BINDING PROTEIN YCKB-RELATED"/>
    <property type="match status" value="1"/>
</dbReference>
<accession>A8QVU9</accession>
<reference evidence="3" key="1">
    <citation type="journal article" date="2007" name="Infect. Immun.">
        <title>Genome differences between Treponema pallidum subsp. pallidum strain Nichols and T. paraluiscuniculi strain Cuniculi A.</title>
        <authorList>
            <person name="Strouhal M."/>
            <person name="Smajs D."/>
            <person name="Matejkova P."/>
            <person name="Sodergren E."/>
            <person name="Amin A.G."/>
            <person name="Howell J.K."/>
            <person name="Norris S.J."/>
            <person name="Weinstock G.M."/>
        </authorList>
    </citation>
    <scope>NUCLEOTIDE SEQUENCE</scope>
    <source>
        <strain evidence="3">Cuniculi A</strain>
    </source>
</reference>
<dbReference type="SMART" id="SM00062">
    <property type="entry name" value="PBPb"/>
    <property type="match status" value="1"/>
</dbReference>